<proteinExistence type="inferred from homology"/>
<comment type="caution">
    <text evidence="4">The sequence shown here is derived from an EMBL/GenBank/DDBJ whole genome shotgun (WGS) entry which is preliminary data.</text>
</comment>
<feature type="domain" description="STAS" evidence="3">
    <location>
        <begin position="1"/>
        <end position="95"/>
    </location>
</feature>
<dbReference type="InterPro" id="IPR036513">
    <property type="entry name" value="STAS_dom_sf"/>
</dbReference>
<evidence type="ECO:0000313" key="4">
    <source>
        <dbReference type="EMBL" id="HJC06770.1"/>
    </source>
</evidence>
<evidence type="ECO:0000259" key="3">
    <source>
        <dbReference type="PROSITE" id="PS50801"/>
    </source>
</evidence>
<dbReference type="SUPFAM" id="SSF52091">
    <property type="entry name" value="SpoIIaa-like"/>
    <property type="match status" value="1"/>
</dbReference>
<protein>
    <recommendedName>
        <fullName evidence="2">Anti-sigma factor antagonist</fullName>
    </recommendedName>
</protein>
<organism evidence="4 5">
    <name type="scientific">Candidatus Enterocloster excrementipullorum</name>
    <dbReference type="NCBI Taxonomy" id="2838559"/>
    <lineage>
        <taxon>Bacteria</taxon>
        <taxon>Bacillati</taxon>
        <taxon>Bacillota</taxon>
        <taxon>Clostridia</taxon>
        <taxon>Lachnospirales</taxon>
        <taxon>Lachnospiraceae</taxon>
        <taxon>Enterocloster</taxon>
    </lineage>
</organism>
<dbReference type="Pfam" id="PF01740">
    <property type="entry name" value="STAS"/>
    <property type="match status" value="1"/>
</dbReference>
<dbReference type="Proteomes" id="UP000823910">
    <property type="component" value="Unassembled WGS sequence"/>
</dbReference>
<dbReference type="InterPro" id="IPR002645">
    <property type="entry name" value="STAS_dom"/>
</dbReference>
<evidence type="ECO:0000256" key="2">
    <source>
        <dbReference type="RuleBase" id="RU003749"/>
    </source>
</evidence>
<dbReference type="InterPro" id="IPR003658">
    <property type="entry name" value="Anti-sigma_ant"/>
</dbReference>
<comment type="similarity">
    <text evidence="1 2">Belongs to the anti-sigma-factor antagonist family.</text>
</comment>
<reference evidence="4" key="2">
    <citation type="submission" date="2021-04" db="EMBL/GenBank/DDBJ databases">
        <authorList>
            <person name="Gilroy R."/>
        </authorList>
    </citation>
    <scope>NUCLEOTIDE SEQUENCE</scope>
    <source>
        <strain evidence="4">CHK180-15479</strain>
    </source>
</reference>
<dbReference type="AlphaFoldDB" id="A0A9D2SHU7"/>
<dbReference type="PROSITE" id="PS50801">
    <property type="entry name" value="STAS"/>
    <property type="match status" value="1"/>
</dbReference>
<reference evidence="4" key="1">
    <citation type="journal article" date="2021" name="PeerJ">
        <title>Extensive microbial diversity within the chicken gut microbiome revealed by metagenomics and culture.</title>
        <authorList>
            <person name="Gilroy R."/>
            <person name="Ravi A."/>
            <person name="Getino M."/>
            <person name="Pursley I."/>
            <person name="Horton D.L."/>
            <person name="Alikhan N.F."/>
            <person name="Baker D."/>
            <person name="Gharbi K."/>
            <person name="Hall N."/>
            <person name="Watson M."/>
            <person name="Adriaenssens E.M."/>
            <person name="Foster-Nyarko E."/>
            <person name="Jarju S."/>
            <person name="Secka A."/>
            <person name="Antonio M."/>
            <person name="Oren A."/>
            <person name="Chaudhuri R.R."/>
            <person name="La Ragione R."/>
            <person name="Hildebrand F."/>
            <person name="Pallen M.J."/>
        </authorList>
    </citation>
    <scope>NUCLEOTIDE SEQUENCE</scope>
    <source>
        <strain evidence="4">CHK180-15479</strain>
    </source>
</reference>
<sequence length="95" mass="10446">MMSETTVYATPVRIDAASAPVVDKEIKELLNQGVLNLQIDMEKTTYISSVGLRVILATKKKLDGKKGSLVLKHVCSQVKEIFDVTGFSGFLMIED</sequence>
<name>A0A9D2SHU7_9FIRM</name>
<dbReference type="GO" id="GO:0043856">
    <property type="term" value="F:anti-sigma factor antagonist activity"/>
    <property type="evidence" value="ECO:0007669"/>
    <property type="project" value="InterPro"/>
</dbReference>
<evidence type="ECO:0000313" key="5">
    <source>
        <dbReference type="Proteomes" id="UP000823910"/>
    </source>
</evidence>
<evidence type="ECO:0000256" key="1">
    <source>
        <dbReference type="ARBA" id="ARBA00009013"/>
    </source>
</evidence>
<dbReference type="EMBL" id="DWWT01000059">
    <property type="protein sequence ID" value="HJC06770.1"/>
    <property type="molecule type" value="Genomic_DNA"/>
</dbReference>
<dbReference type="Gene3D" id="3.30.750.24">
    <property type="entry name" value="STAS domain"/>
    <property type="match status" value="1"/>
</dbReference>
<accession>A0A9D2SHU7</accession>
<dbReference type="CDD" id="cd07043">
    <property type="entry name" value="STAS_anti-anti-sigma_factors"/>
    <property type="match status" value="1"/>
</dbReference>
<dbReference type="PANTHER" id="PTHR33495">
    <property type="entry name" value="ANTI-SIGMA FACTOR ANTAGONIST TM_1081-RELATED-RELATED"/>
    <property type="match status" value="1"/>
</dbReference>
<dbReference type="NCBIfam" id="TIGR00377">
    <property type="entry name" value="ant_ant_sig"/>
    <property type="match status" value="1"/>
</dbReference>
<gene>
    <name evidence="4" type="ORF">H9704_11565</name>
</gene>